<proteinExistence type="predicted"/>
<reference evidence="4" key="1">
    <citation type="submission" date="2016-10" db="EMBL/GenBank/DDBJ databases">
        <authorList>
            <person name="Varghese N."/>
            <person name="Submissions S."/>
        </authorList>
    </citation>
    <scope>NUCLEOTIDE SEQUENCE [LARGE SCALE GENOMIC DNA]</scope>
    <source>
        <strain evidence="4">DSM 21424</strain>
    </source>
</reference>
<name>A0A1G7JFQ9_9RHOB</name>
<keyword evidence="2" id="KW-0732">Signal</keyword>
<accession>A0A1G7JFQ9</accession>
<dbReference type="RefSeq" id="WP_090114448.1">
    <property type="nucleotide sequence ID" value="NZ_FNAT01000009.1"/>
</dbReference>
<evidence type="ECO:0000313" key="4">
    <source>
        <dbReference type="Proteomes" id="UP000198922"/>
    </source>
</evidence>
<evidence type="ECO:0000313" key="3">
    <source>
        <dbReference type="EMBL" id="SDF23772.1"/>
    </source>
</evidence>
<organism evidence="3 4">
    <name type="scientific">Limimaricola pyoseonensis</name>
    <dbReference type="NCBI Taxonomy" id="521013"/>
    <lineage>
        <taxon>Bacteria</taxon>
        <taxon>Pseudomonadati</taxon>
        <taxon>Pseudomonadota</taxon>
        <taxon>Alphaproteobacteria</taxon>
        <taxon>Rhodobacterales</taxon>
        <taxon>Paracoccaceae</taxon>
        <taxon>Limimaricola</taxon>
    </lineage>
</organism>
<feature type="region of interest" description="Disordered" evidence="1">
    <location>
        <begin position="125"/>
        <end position="159"/>
    </location>
</feature>
<sequence length="159" mass="15896">MRKEIRTAIAAAALLAGAPAQAETMDAGGVMTGTTAVEQMEVTEGMVISRLSTTYDGVEADDPANPLVGMTGDCSGSTLMGAESAEGSGHCLFTGDGGKVAFAWTATGRDAEGRMTGTWEIAGGSGDWDGASGSGEFASLVNPDGGATENRVSGEITLP</sequence>
<gene>
    <name evidence="3" type="ORF">SAMN04488567_3707</name>
</gene>
<evidence type="ECO:0000256" key="1">
    <source>
        <dbReference type="SAM" id="MobiDB-lite"/>
    </source>
</evidence>
<feature type="chain" id="PRO_5011683709" evidence="2">
    <location>
        <begin position="23"/>
        <end position="159"/>
    </location>
</feature>
<dbReference type="EMBL" id="FNAT01000009">
    <property type="protein sequence ID" value="SDF23772.1"/>
    <property type="molecule type" value="Genomic_DNA"/>
</dbReference>
<evidence type="ECO:0000256" key="2">
    <source>
        <dbReference type="SAM" id="SignalP"/>
    </source>
</evidence>
<keyword evidence="4" id="KW-1185">Reference proteome</keyword>
<dbReference type="Proteomes" id="UP000198922">
    <property type="component" value="Unassembled WGS sequence"/>
</dbReference>
<dbReference type="STRING" id="521013.SAMN04488567_3707"/>
<dbReference type="OrthoDB" id="7862633at2"/>
<protein>
    <submittedName>
        <fullName evidence="3">Uncharacterized protein</fullName>
    </submittedName>
</protein>
<feature type="signal peptide" evidence="2">
    <location>
        <begin position="1"/>
        <end position="22"/>
    </location>
</feature>
<dbReference type="AlphaFoldDB" id="A0A1G7JFQ9"/>